<organism evidence="3 4">
    <name type="scientific">Rosa chinensis</name>
    <name type="common">China rose</name>
    <dbReference type="NCBI Taxonomy" id="74649"/>
    <lineage>
        <taxon>Eukaryota</taxon>
        <taxon>Viridiplantae</taxon>
        <taxon>Streptophyta</taxon>
        <taxon>Embryophyta</taxon>
        <taxon>Tracheophyta</taxon>
        <taxon>Spermatophyta</taxon>
        <taxon>Magnoliopsida</taxon>
        <taxon>eudicotyledons</taxon>
        <taxon>Gunneridae</taxon>
        <taxon>Pentapetalae</taxon>
        <taxon>rosids</taxon>
        <taxon>fabids</taxon>
        <taxon>Rosales</taxon>
        <taxon>Rosaceae</taxon>
        <taxon>Rosoideae</taxon>
        <taxon>Rosoideae incertae sedis</taxon>
        <taxon>Rosa</taxon>
    </lineage>
</organism>
<sequence>MCGRSMESISMASMTQEVNGQHKIERREYFQMPLHYPRYKKWDMTPCPPEWKLEYCLLNSYGLPIIGDVEGVRKSAIGHFLWSK</sequence>
<evidence type="ECO:0000313" key="3">
    <source>
        <dbReference type="EMBL" id="PRQ58390.1"/>
    </source>
</evidence>
<feature type="region of interest" description="Disordered" evidence="1">
    <location>
        <begin position="1"/>
        <end position="20"/>
    </location>
</feature>
<dbReference type="PANTHER" id="PTHR33513">
    <property type="entry name" value="OS06G0523300 PROTEIN"/>
    <property type="match status" value="1"/>
</dbReference>
<dbReference type="EMBL" id="PDCK01000039">
    <property type="protein sequence ID" value="PRQ58390.1"/>
    <property type="molecule type" value="Genomic_DNA"/>
</dbReference>
<proteinExistence type="predicted"/>
<keyword evidence="4" id="KW-1185">Reference proteome</keyword>
<dbReference type="Proteomes" id="UP000238479">
    <property type="component" value="Chromosome 1"/>
</dbReference>
<comment type="caution">
    <text evidence="3">The sequence shown here is derived from an EMBL/GenBank/DDBJ whole genome shotgun (WGS) entry which is preliminary data.</text>
</comment>
<dbReference type="PANTHER" id="PTHR33513:SF4">
    <property type="entry name" value="GB|AAF04428.1"/>
    <property type="match status" value="1"/>
</dbReference>
<name>A0A2P6SI87_ROSCH</name>
<dbReference type="InterPro" id="IPR056139">
    <property type="entry name" value="DUF7722"/>
</dbReference>
<feature type="domain" description="DUF7722" evidence="2">
    <location>
        <begin position="36"/>
        <end position="83"/>
    </location>
</feature>
<reference evidence="3 4" key="1">
    <citation type="journal article" date="2018" name="Nat. Genet.">
        <title>The Rosa genome provides new insights in the design of modern roses.</title>
        <authorList>
            <person name="Bendahmane M."/>
        </authorList>
    </citation>
    <scope>NUCLEOTIDE SEQUENCE [LARGE SCALE GENOMIC DNA]</scope>
    <source>
        <strain evidence="4">cv. Old Blush</strain>
    </source>
</reference>
<evidence type="ECO:0000259" key="2">
    <source>
        <dbReference type="Pfam" id="PF24847"/>
    </source>
</evidence>
<dbReference type="OMA" id="PNANGHQ"/>
<dbReference type="Pfam" id="PF24847">
    <property type="entry name" value="DUF7722"/>
    <property type="match status" value="1"/>
</dbReference>
<dbReference type="STRING" id="74649.A0A2P6SI87"/>
<protein>
    <recommendedName>
        <fullName evidence="2">DUF7722 domain-containing protein</fullName>
    </recommendedName>
</protein>
<evidence type="ECO:0000313" key="4">
    <source>
        <dbReference type="Proteomes" id="UP000238479"/>
    </source>
</evidence>
<dbReference type="AlphaFoldDB" id="A0A2P6SI87"/>
<accession>A0A2P6SI87</accession>
<dbReference type="Gramene" id="PRQ58390">
    <property type="protein sequence ID" value="PRQ58390"/>
    <property type="gene ID" value="RchiOBHm_Chr1g0358811"/>
</dbReference>
<feature type="compositionally biased region" description="Polar residues" evidence="1">
    <location>
        <begin position="7"/>
        <end position="19"/>
    </location>
</feature>
<evidence type="ECO:0000256" key="1">
    <source>
        <dbReference type="SAM" id="MobiDB-lite"/>
    </source>
</evidence>
<gene>
    <name evidence="3" type="ORF">RchiOBHm_Chr1g0358811</name>
</gene>